<dbReference type="AlphaFoldDB" id="A0A380ZGS7"/>
<proteinExistence type="predicted"/>
<dbReference type="Proteomes" id="UP000254950">
    <property type="component" value="Unassembled WGS sequence"/>
</dbReference>
<evidence type="ECO:0000313" key="2">
    <source>
        <dbReference type="Proteomes" id="UP000254950"/>
    </source>
</evidence>
<evidence type="ECO:0000313" key="1">
    <source>
        <dbReference type="EMBL" id="SUV46169.1"/>
    </source>
</evidence>
<dbReference type="EMBL" id="UFTF01000001">
    <property type="protein sequence ID" value="SUV46169.1"/>
    <property type="molecule type" value="Genomic_DNA"/>
</dbReference>
<organism evidence="1 2">
    <name type="scientific">Bartonella doshiae</name>
    <dbReference type="NCBI Taxonomy" id="33044"/>
    <lineage>
        <taxon>Bacteria</taxon>
        <taxon>Pseudomonadati</taxon>
        <taxon>Pseudomonadota</taxon>
        <taxon>Alphaproteobacteria</taxon>
        <taxon>Hyphomicrobiales</taxon>
        <taxon>Bartonellaceae</taxon>
        <taxon>Bartonella</taxon>
    </lineage>
</organism>
<sequence length="42" mass="4955">MFYEIQEIKENTPSKTFKNQQNKKEVSSQSLLFFVITKMGVL</sequence>
<accession>A0A380ZGS7</accession>
<reference evidence="1 2" key="1">
    <citation type="submission" date="2018-06" db="EMBL/GenBank/DDBJ databases">
        <authorList>
            <consortium name="Pathogen Informatics"/>
            <person name="Doyle S."/>
        </authorList>
    </citation>
    <scope>NUCLEOTIDE SEQUENCE [LARGE SCALE GENOMIC DNA]</scope>
    <source>
        <strain evidence="1 2">NCTC12862</strain>
    </source>
</reference>
<name>A0A380ZGS7_BARDO</name>
<protein>
    <submittedName>
        <fullName evidence="1">Uncharacterized protein</fullName>
    </submittedName>
</protein>
<gene>
    <name evidence="1" type="ORF">NCTC12862_01588</name>
</gene>